<feature type="domain" description="RNA polymerase sigma factor 54 core-binding" evidence="10">
    <location>
        <begin position="101"/>
        <end position="261"/>
    </location>
</feature>
<dbReference type="PANTHER" id="PTHR32248">
    <property type="entry name" value="RNA POLYMERASE SIGMA-54 FACTOR"/>
    <property type="match status" value="1"/>
</dbReference>
<evidence type="ECO:0000256" key="6">
    <source>
        <dbReference type="ARBA" id="ARBA00023082"/>
    </source>
</evidence>
<dbReference type="Gene3D" id="1.10.10.60">
    <property type="entry name" value="Homeodomain-like"/>
    <property type="match status" value="1"/>
</dbReference>
<protein>
    <submittedName>
        <fullName evidence="11">RNA polymerase sigma-54 factor</fullName>
    </submittedName>
</protein>
<organism evidence="11">
    <name type="scientific">Neisseria gonorrhoeae</name>
    <dbReference type="NCBI Taxonomy" id="485"/>
    <lineage>
        <taxon>Bacteria</taxon>
        <taxon>Pseudomonadati</taxon>
        <taxon>Pseudomonadota</taxon>
        <taxon>Betaproteobacteria</taxon>
        <taxon>Neisseriales</taxon>
        <taxon>Neisseriaceae</taxon>
        <taxon>Neisseria</taxon>
    </lineage>
</organism>
<evidence type="ECO:0000259" key="10">
    <source>
        <dbReference type="Pfam" id="PF04963"/>
    </source>
</evidence>
<evidence type="ECO:0000256" key="5">
    <source>
        <dbReference type="ARBA" id="ARBA00023015"/>
    </source>
</evidence>
<dbReference type="InterPro" id="IPR007634">
    <property type="entry name" value="RNA_pol_sigma_54_DNA-bd"/>
</dbReference>
<keyword evidence="4" id="KW-0548">Nucleotidyltransferase</keyword>
<keyword evidence="5" id="KW-0805">Transcription regulation</keyword>
<dbReference type="Gene3D" id="1.10.10.1330">
    <property type="entry name" value="RNA polymerase sigma-54 factor, core-binding domain"/>
    <property type="match status" value="1"/>
</dbReference>
<dbReference type="EMBL" id="LT591897">
    <property type="protein sequence ID" value="SBQ22948.1"/>
    <property type="molecule type" value="Genomic_DNA"/>
</dbReference>
<dbReference type="PROSITE" id="PS00718">
    <property type="entry name" value="SIGMA54_2"/>
    <property type="match status" value="1"/>
</dbReference>
<dbReference type="Proteomes" id="UP000239837">
    <property type="component" value="Chromosome"/>
</dbReference>
<evidence type="ECO:0000256" key="2">
    <source>
        <dbReference type="ARBA" id="ARBA00022478"/>
    </source>
</evidence>
<proteinExistence type="inferred from homology"/>
<dbReference type="InterPro" id="IPR007046">
    <property type="entry name" value="RNA_pol_sigma_54_core-bd"/>
</dbReference>
<keyword evidence="7" id="KW-0238">DNA-binding</keyword>
<name>A0AB74ECS9_NEIGO</name>
<dbReference type="GO" id="GO:0003677">
    <property type="term" value="F:DNA binding"/>
    <property type="evidence" value="ECO:0007669"/>
    <property type="project" value="UniProtKB-KW"/>
</dbReference>
<dbReference type="Pfam" id="PF04963">
    <property type="entry name" value="Sigma54_CBD"/>
    <property type="match status" value="1"/>
</dbReference>
<dbReference type="GO" id="GO:0006352">
    <property type="term" value="P:DNA-templated transcription initiation"/>
    <property type="evidence" value="ECO:0007669"/>
    <property type="project" value="InterPro"/>
</dbReference>
<evidence type="ECO:0000256" key="3">
    <source>
        <dbReference type="ARBA" id="ARBA00022679"/>
    </source>
</evidence>
<dbReference type="InterPro" id="IPR038709">
    <property type="entry name" value="RpoN_core-bd_sf"/>
</dbReference>
<dbReference type="GO" id="GO:0000428">
    <property type="term" value="C:DNA-directed RNA polymerase complex"/>
    <property type="evidence" value="ECO:0007669"/>
    <property type="project" value="UniProtKB-KW"/>
</dbReference>
<sequence length="304" mass="33829">MTLCGIFLRRQAENNNFYRIIITLIGIKLKQTQQLDQRLQQSLRVLQMPGIELEREVENWPSDNPLLERKETDEFSDAEFSHYTAPARQIGGDEGEDMLSNIAGEEDFKQYLHAQACEHPLSDQEAACVHILIDFLDEQGYLTDSIEDILDHTPLEWMLDEAMLKQALTALKKFDPAGVAAADVTESLILQIERSGECAAKPAALHIVRNALDSIDGNRSQTPARIKKRLPQTDSGTLEAALGLIASLNPFPAAGFASSTPKSYSDEALANLLAFRGIEVSRRTVAKYRESLEIPAAHKRKTAE</sequence>
<evidence type="ECO:0000313" key="11">
    <source>
        <dbReference type="EMBL" id="SBM96449.1"/>
    </source>
</evidence>
<dbReference type="Pfam" id="PF00309">
    <property type="entry name" value="Sigma54_AID"/>
    <property type="match status" value="1"/>
</dbReference>
<evidence type="ECO:0000256" key="8">
    <source>
        <dbReference type="ARBA" id="ARBA00023163"/>
    </source>
</evidence>
<dbReference type="Pfam" id="PF04552">
    <property type="entry name" value="Sigma54_DBD"/>
    <property type="match status" value="1"/>
</dbReference>
<dbReference type="GO" id="GO:0016779">
    <property type="term" value="F:nucleotidyltransferase activity"/>
    <property type="evidence" value="ECO:0007669"/>
    <property type="project" value="UniProtKB-KW"/>
</dbReference>
<dbReference type="EMBL" id="FLKW01000004">
    <property type="protein sequence ID" value="SBM96449.1"/>
    <property type="molecule type" value="Genomic_DNA"/>
</dbReference>
<evidence type="ECO:0000313" key="12">
    <source>
        <dbReference type="EMBL" id="SBQ22948.1"/>
    </source>
</evidence>
<keyword evidence="3" id="KW-0808">Transferase</keyword>
<dbReference type="GO" id="GO:0016987">
    <property type="term" value="F:sigma factor activity"/>
    <property type="evidence" value="ECO:0007669"/>
    <property type="project" value="UniProtKB-KW"/>
</dbReference>
<evidence type="ECO:0000256" key="1">
    <source>
        <dbReference type="ARBA" id="ARBA00008798"/>
    </source>
</evidence>
<dbReference type="AlphaFoldDB" id="A0AB74ECS9"/>
<evidence type="ECO:0000256" key="4">
    <source>
        <dbReference type="ARBA" id="ARBA00022695"/>
    </source>
</evidence>
<dbReference type="InterPro" id="IPR000394">
    <property type="entry name" value="RNA_pol_sigma_54"/>
</dbReference>
<keyword evidence="8" id="KW-0804">Transcription</keyword>
<keyword evidence="6" id="KW-0731">Sigma factor</keyword>
<dbReference type="PANTHER" id="PTHR32248:SF4">
    <property type="entry name" value="RNA POLYMERASE SIGMA-54 FACTOR"/>
    <property type="match status" value="1"/>
</dbReference>
<reference evidence="11" key="1">
    <citation type="submission" date="2016-05" db="EMBL/GenBank/DDBJ databases">
        <authorList>
            <consortium name="Pathogen Informatics"/>
        </authorList>
    </citation>
    <scope>NUCLEOTIDE SEQUENCE</scope>
    <source>
        <strain evidence="11">WHO F</strain>
    </source>
</reference>
<accession>A0AB74ECS9</accession>
<comment type="similarity">
    <text evidence="1">Belongs to the sigma-54 factor family.</text>
</comment>
<dbReference type="GO" id="GO:0001216">
    <property type="term" value="F:DNA-binding transcription activator activity"/>
    <property type="evidence" value="ECO:0007669"/>
    <property type="project" value="InterPro"/>
</dbReference>
<feature type="domain" description="RNA polymerase sigma factor 54 DNA-binding" evidence="9">
    <location>
        <begin position="262"/>
        <end position="301"/>
    </location>
</feature>
<evidence type="ECO:0000256" key="7">
    <source>
        <dbReference type="ARBA" id="ARBA00023125"/>
    </source>
</evidence>
<gene>
    <name evidence="11" type="primary">rpoN</name>
    <name evidence="11" type="ORF">WHOF_00616</name>
    <name evidence="12" type="ORF">WHOF_02049C</name>
</gene>
<keyword evidence="2" id="KW-0240">DNA-directed RNA polymerase</keyword>
<evidence type="ECO:0000259" key="9">
    <source>
        <dbReference type="Pfam" id="PF04552"/>
    </source>
</evidence>